<dbReference type="RefSeq" id="YP_001498069.1">
    <property type="nucleotide sequence ID" value="NC_009898.1"/>
</dbReference>
<organismHost>
    <name type="scientific">Chlorella</name>
    <dbReference type="NCBI Taxonomy" id="3071"/>
</organismHost>
<reference evidence="2 3" key="1">
    <citation type="journal article" date="2007" name="Virology">
        <title>Sequence and annotation of the 369-kb NY-2A and the 345-kb AR158 viruses that infect Chlorella NC64A.</title>
        <authorList>
            <person name="Fitzgerald L.A."/>
            <person name="Graves M.V."/>
            <person name="Li X."/>
            <person name="Feldblyum T."/>
            <person name="Nierman W.C."/>
            <person name="Van Etten J.L."/>
        </authorList>
    </citation>
    <scope>NUCLEOTIDE SEQUENCE [LARGE SCALE GENOMIC DNA]</scope>
    <source>
        <strain evidence="2 3">NY-2A</strain>
    </source>
</reference>
<protein>
    <submittedName>
        <fullName evidence="2">Uncharacterized protein b873R</fullName>
    </submittedName>
</protein>
<gene>
    <name evidence="2" type="primary">b873R</name>
    <name evidence="2" type="ORF">NY2A_b873R</name>
</gene>
<evidence type="ECO:0000256" key="1">
    <source>
        <dbReference type="SAM" id="Phobius"/>
    </source>
</evidence>
<dbReference type="EMBL" id="DQ491002">
    <property type="protein sequence ID" value="ABT15272.1"/>
    <property type="molecule type" value="Genomic_DNA"/>
</dbReference>
<feature type="transmembrane region" description="Helical" evidence="1">
    <location>
        <begin position="6"/>
        <end position="24"/>
    </location>
</feature>
<keyword evidence="1" id="KW-0472">Membrane</keyword>
<dbReference type="GeneID" id="5659226"/>
<keyword evidence="1" id="KW-0812">Transmembrane</keyword>
<evidence type="ECO:0000313" key="2">
    <source>
        <dbReference type="EMBL" id="ABT15272.1"/>
    </source>
</evidence>
<proteinExistence type="predicted"/>
<keyword evidence="1" id="KW-1133">Transmembrane helix</keyword>
<dbReference type="Proteomes" id="UP000202419">
    <property type="component" value="Segment"/>
</dbReference>
<name>A7IY48_PBCVN</name>
<organism evidence="2 3">
    <name type="scientific">Paramecium bursaria Chlorella virus NY2A</name>
    <name type="common">PBCV-NY2A</name>
    <dbReference type="NCBI Taxonomy" id="46021"/>
    <lineage>
        <taxon>Viruses</taxon>
        <taxon>Varidnaviria</taxon>
        <taxon>Bamfordvirae</taxon>
        <taxon>Nucleocytoviricota</taxon>
        <taxon>Megaviricetes</taxon>
        <taxon>Algavirales</taxon>
        <taxon>Phycodnaviridae</taxon>
        <taxon>Chlorovirus</taxon>
        <taxon>Chlorovirus americanus</taxon>
    </lineage>
</organism>
<evidence type="ECO:0000313" key="3">
    <source>
        <dbReference type="Proteomes" id="UP000202419"/>
    </source>
</evidence>
<sequence>MFVWCLYVFIRILLIYIMTTITCIESELGRRDLSGKWFCVNTTQQFSKYILRPREDELQFLKLLLVHEVASSFATYHRTTLVE</sequence>
<dbReference type="KEGG" id="vg:5659226"/>
<accession>A7IY48</accession>
<keyword evidence="3" id="KW-1185">Reference proteome</keyword>